<accession>F3QQY0</accession>
<proteinExistence type="predicted"/>
<reference evidence="1 2" key="1">
    <citation type="submission" date="2011-02" db="EMBL/GenBank/DDBJ databases">
        <authorList>
            <person name="Weinstock G."/>
            <person name="Sodergren E."/>
            <person name="Clifton S."/>
            <person name="Fulton L."/>
            <person name="Fulton B."/>
            <person name="Courtney L."/>
            <person name="Fronick C."/>
            <person name="Harrison M."/>
            <person name="Strong C."/>
            <person name="Farmer C."/>
            <person name="Delahaunty K."/>
            <person name="Markovic C."/>
            <person name="Hall O."/>
            <person name="Minx P."/>
            <person name="Tomlinson C."/>
            <person name="Mitreva M."/>
            <person name="Hou S."/>
            <person name="Chen J."/>
            <person name="Wollam A."/>
            <person name="Pepin K.H."/>
            <person name="Johnson M."/>
            <person name="Bhonagiri V."/>
            <person name="Zhang X."/>
            <person name="Suruliraj S."/>
            <person name="Warren W."/>
            <person name="Chinwalla A."/>
            <person name="Mardis E.R."/>
            <person name="Wilson R.K."/>
        </authorList>
    </citation>
    <scope>NUCLEOTIDE SEQUENCE [LARGE SCALE GENOMIC DNA]</scope>
    <source>
        <strain evidence="1 2">YIT 11841</strain>
    </source>
</reference>
<organism evidence="1 2">
    <name type="scientific">Paraprevotella xylaniphila YIT 11841</name>
    <dbReference type="NCBI Taxonomy" id="762982"/>
    <lineage>
        <taxon>Bacteria</taxon>
        <taxon>Pseudomonadati</taxon>
        <taxon>Bacteroidota</taxon>
        <taxon>Bacteroidia</taxon>
        <taxon>Bacteroidales</taxon>
        <taxon>Prevotellaceae</taxon>
        <taxon>Paraprevotella</taxon>
    </lineage>
</organism>
<dbReference type="Proteomes" id="UP000005546">
    <property type="component" value="Unassembled WGS sequence"/>
</dbReference>
<dbReference type="AlphaFoldDB" id="F3QQY0"/>
<evidence type="ECO:0000313" key="1">
    <source>
        <dbReference type="EMBL" id="EGG56572.1"/>
    </source>
</evidence>
<sequence>MLFTVRKMDRITYDMDDFTVGRFWGDRRPFGMPEAWWFILTNRGRWLVGRSL</sequence>
<dbReference type="EMBL" id="AFBR01000018">
    <property type="protein sequence ID" value="EGG56572.1"/>
    <property type="molecule type" value="Genomic_DNA"/>
</dbReference>
<dbReference type="HOGENOM" id="CLU_3082876_0_0_10"/>
<comment type="caution">
    <text evidence="1">The sequence shown here is derived from an EMBL/GenBank/DDBJ whole genome shotgun (WGS) entry which is preliminary data.</text>
</comment>
<name>F3QQY0_9BACT</name>
<dbReference type="STRING" id="762982.HMPREF9442_00574"/>
<evidence type="ECO:0000313" key="2">
    <source>
        <dbReference type="Proteomes" id="UP000005546"/>
    </source>
</evidence>
<keyword evidence="2" id="KW-1185">Reference proteome</keyword>
<protein>
    <submittedName>
        <fullName evidence="1">Uncharacterized protein</fullName>
    </submittedName>
</protein>
<gene>
    <name evidence="1" type="ORF">HMPREF9442_00574</name>
</gene>